<feature type="compositionally biased region" description="Pro residues" evidence="1">
    <location>
        <begin position="986"/>
        <end position="1003"/>
    </location>
</feature>
<feature type="region of interest" description="Disordered" evidence="1">
    <location>
        <begin position="621"/>
        <end position="660"/>
    </location>
</feature>
<keyword evidence="2" id="KW-0808">Transferase</keyword>
<evidence type="ECO:0000313" key="2">
    <source>
        <dbReference type="EMBL" id="KAK2962342.1"/>
    </source>
</evidence>
<name>A0ABQ9YEY2_9EUKA</name>
<dbReference type="InterPro" id="IPR029058">
    <property type="entry name" value="AB_hydrolase_fold"/>
</dbReference>
<feature type="compositionally biased region" description="Polar residues" evidence="1">
    <location>
        <begin position="314"/>
        <end position="324"/>
    </location>
</feature>
<feature type="compositionally biased region" description="Basic and acidic residues" evidence="1">
    <location>
        <begin position="765"/>
        <end position="789"/>
    </location>
</feature>
<reference evidence="2 3" key="1">
    <citation type="journal article" date="2022" name="bioRxiv">
        <title>Genomics of Preaxostyla Flagellates Illuminates Evolutionary Transitions and the Path Towards Mitochondrial Loss.</title>
        <authorList>
            <person name="Novak L.V.F."/>
            <person name="Treitli S.C."/>
            <person name="Pyrih J."/>
            <person name="Halakuc P."/>
            <person name="Pipaliya S.V."/>
            <person name="Vacek V."/>
            <person name="Brzon O."/>
            <person name="Soukal P."/>
            <person name="Eme L."/>
            <person name="Dacks J.B."/>
            <person name="Karnkowska A."/>
            <person name="Elias M."/>
            <person name="Hampl V."/>
        </authorList>
    </citation>
    <scope>NUCLEOTIDE SEQUENCE [LARGE SCALE GENOMIC DNA]</scope>
    <source>
        <strain evidence="2">NAU3</strain>
        <tissue evidence="2">Gut</tissue>
    </source>
</reference>
<keyword evidence="2" id="KW-0012">Acyltransferase</keyword>
<feature type="region of interest" description="Disordered" evidence="1">
    <location>
        <begin position="306"/>
        <end position="348"/>
    </location>
</feature>
<evidence type="ECO:0000313" key="3">
    <source>
        <dbReference type="Proteomes" id="UP001281761"/>
    </source>
</evidence>
<evidence type="ECO:0000256" key="1">
    <source>
        <dbReference type="SAM" id="MobiDB-lite"/>
    </source>
</evidence>
<feature type="region of interest" description="Disordered" evidence="1">
    <location>
        <begin position="984"/>
        <end position="1003"/>
    </location>
</feature>
<dbReference type="InterPro" id="IPR003386">
    <property type="entry name" value="LACT/PDAT_acylTrfase"/>
</dbReference>
<dbReference type="EMBL" id="JARBJD010000011">
    <property type="protein sequence ID" value="KAK2962342.1"/>
    <property type="molecule type" value="Genomic_DNA"/>
</dbReference>
<keyword evidence="3" id="KW-1185">Reference proteome</keyword>
<feature type="region of interest" description="Disordered" evidence="1">
    <location>
        <begin position="734"/>
        <end position="790"/>
    </location>
</feature>
<feature type="region of interest" description="Disordered" evidence="1">
    <location>
        <begin position="693"/>
        <end position="714"/>
    </location>
</feature>
<accession>A0ABQ9YEY2</accession>
<comment type="caution">
    <text evidence="2">The sequence shown here is derived from an EMBL/GenBank/DDBJ whole genome shotgun (WGS) entry which is preliminary data.</text>
</comment>
<feature type="compositionally biased region" description="Basic and acidic residues" evidence="1">
    <location>
        <begin position="454"/>
        <end position="468"/>
    </location>
</feature>
<sequence length="1098" mass="121756">MIHMTTPNSVQTGNGKPSVVIFPGCGGTILSAKNRTTGKSKVVWPRLRHGDSYVRNILGGNLDPADLTVKNPDSEWDVFAPDDNFGLWSCDLLMPNSILPKSMHTYYHYLFKFLMLSGYKPGVNLWGCPLDWRQDSTHKKLHENIQRRIEEAYEKGGRQRVTVITHSQGGITMKAFMQLHPDFCSRFIENWVALAGPFQGAGRHLQAYFRGYAFGVPSILCRGMSMFEATSNSLGMLWFIQPEHIPFSPKMAVRVRLEDEPDPTRGKEKGGVGKERWTPYMWFGYHVDPVTHESWDYDSQTNIDLVNRVPGAPSNLQNNATPHSSPVGVESPASESTPHQTSPTPSTVYISSTPSIPASLLQHAELPNPLPQAESPLITNIPVTAQATYKHLHSHSALCLSPEALPPLSTLFTGEHLAYASREEFQQSPLHRTFLPGQPTPSVSSMQTMFIKGKNEKKEGHSSSRDSLVHNSQPEGEGEIDEQSEDEGKPVLVLNSYSSTNSSERTVNESVQLFFEHNTPLQTRPNIVLSPLPPQSEPHVDIEAADLPSFNLLPTTSSSTAVKEDQELAAEQTDLMKSGTLHPLPEMQGGTMNLLVLGEGAEEETQARVLETVDETAKKALLEPASPSIPFTETAAQSPTAERSDSAPSITSPSDFQTDQALCFSPHRPIAQPIQRQSVKLVGSPITTIHTEQEAVNPAHSDRPSPTPSANSHQTLECFDGTVVEMATTFHNQPQVSTPVQNPPDAHTPSSNEKKGKPDRKARKAQKEKEKKQKEKAAKDGKAKSEKKSWMQNVTLDPNHFVDARLHPPTLLQHSIFDLYRFIHHKTHPHFLHPFGAEKLKEHIRMYRMYPYPDYPKRVYTEETTLTVAEEPQQSPSQDRAVPAITQFSPHRRFVPTSSVPIPLTLFQPCTYPIHLPTLNIRLFSIYGSGLPVEWHVLCDIDTRARVRKGAKEAIKDKPAASKNDEGTPLVDATSPLVTELAENVPPLPSSVPSQSPLPPSPNPDSDYFPFPSFYPLTDEERAAFDSVVPDDFMTCPIKWTSVDGDWTIPSFSASNDMMGAVAKFSLEGATHMGLMWDKRSMNLIACILGIPLPYPND</sequence>
<gene>
    <name evidence="2" type="ORF">BLNAU_2585</name>
</gene>
<dbReference type="Pfam" id="PF02450">
    <property type="entry name" value="LCAT"/>
    <property type="match status" value="1"/>
</dbReference>
<dbReference type="Proteomes" id="UP001281761">
    <property type="component" value="Unassembled WGS sequence"/>
</dbReference>
<protein>
    <submittedName>
        <fullName evidence="2">Lecithin:cholesterol/phospholipid:diacylglycerol acyltransferase</fullName>
    </submittedName>
</protein>
<dbReference type="SUPFAM" id="SSF53474">
    <property type="entry name" value="alpha/beta-Hydrolases"/>
    <property type="match status" value="1"/>
</dbReference>
<dbReference type="GO" id="GO:0016746">
    <property type="term" value="F:acyltransferase activity"/>
    <property type="evidence" value="ECO:0007669"/>
    <property type="project" value="UniProtKB-KW"/>
</dbReference>
<feature type="compositionally biased region" description="Acidic residues" evidence="1">
    <location>
        <begin position="476"/>
        <end position="485"/>
    </location>
</feature>
<dbReference type="PANTHER" id="PTHR11440">
    <property type="entry name" value="LECITHIN-CHOLESTEROL ACYLTRANSFERASE-RELATED"/>
    <property type="match status" value="1"/>
</dbReference>
<feature type="region of interest" description="Disordered" evidence="1">
    <location>
        <begin position="454"/>
        <end position="488"/>
    </location>
</feature>
<organism evidence="2 3">
    <name type="scientific">Blattamonas nauphoetae</name>
    <dbReference type="NCBI Taxonomy" id="2049346"/>
    <lineage>
        <taxon>Eukaryota</taxon>
        <taxon>Metamonada</taxon>
        <taxon>Preaxostyla</taxon>
        <taxon>Oxymonadida</taxon>
        <taxon>Blattamonas</taxon>
    </lineage>
</organism>
<dbReference type="Gene3D" id="3.40.50.1820">
    <property type="entry name" value="alpha/beta hydrolase"/>
    <property type="match status" value="1"/>
</dbReference>
<feature type="compositionally biased region" description="Polar residues" evidence="1">
    <location>
        <begin position="629"/>
        <end position="660"/>
    </location>
</feature>
<proteinExistence type="predicted"/>
<feature type="compositionally biased region" description="Low complexity" evidence="1">
    <location>
        <begin position="334"/>
        <end position="347"/>
    </location>
</feature>